<feature type="domain" description="Lipid/polyisoprenoid-binding YceI-like" evidence="1">
    <location>
        <begin position="1"/>
        <end position="94"/>
    </location>
</feature>
<dbReference type="SUPFAM" id="SSF101874">
    <property type="entry name" value="YceI-like"/>
    <property type="match status" value="1"/>
</dbReference>
<comment type="caution">
    <text evidence="2">The sequence shown here is derived from an EMBL/GenBank/DDBJ whole genome shotgun (WGS) entry which is preliminary data.</text>
</comment>
<feature type="non-terminal residue" evidence="2">
    <location>
        <position position="1"/>
    </location>
</feature>
<evidence type="ECO:0000313" key="2">
    <source>
        <dbReference type="EMBL" id="HER41035.1"/>
    </source>
</evidence>
<dbReference type="InterPro" id="IPR007372">
    <property type="entry name" value="Lipid/polyisoprenoid-bd_YceI"/>
</dbReference>
<dbReference type="Gene3D" id="2.40.128.110">
    <property type="entry name" value="Lipid/polyisoprenoid-binding, YceI-like"/>
    <property type="match status" value="1"/>
</dbReference>
<dbReference type="AlphaFoldDB" id="A0A7C2RR46"/>
<sequence>LDTDKHKRITYELTNVKNLDCTSNSSCKITTSGYLTIAGTKKPVDLTFDAKVTGNQITLSGSKKIKMTDYKVDPPTAMFGTITTGDEVNIKFEAAYSK</sequence>
<dbReference type="EMBL" id="DSEE01000536">
    <property type="protein sequence ID" value="HER41035.1"/>
    <property type="molecule type" value="Genomic_DNA"/>
</dbReference>
<gene>
    <name evidence="2" type="ORF">ENO10_07425</name>
</gene>
<proteinExistence type="predicted"/>
<dbReference type="PANTHER" id="PTHR34406:SF1">
    <property type="entry name" value="PROTEIN YCEI"/>
    <property type="match status" value="1"/>
</dbReference>
<evidence type="ECO:0000259" key="1">
    <source>
        <dbReference type="Pfam" id="PF04264"/>
    </source>
</evidence>
<accession>A0A7C2RR46</accession>
<name>A0A7C2RR46_9FLAO</name>
<dbReference type="PANTHER" id="PTHR34406">
    <property type="entry name" value="PROTEIN YCEI"/>
    <property type="match status" value="1"/>
</dbReference>
<dbReference type="Pfam" id="PF04264">
    <property type="entry name" value="YceI"/>
    <property type="match status" value="1"/>
</dbReference>
<organism evidence="2">
    <name type="scientific">Salinimicrobium catena</name>
    <dbReference type="NCBI Taxonomy" id="390640"/>
    <lineage>
        <taxon>Bacteria</taxon>
        <taxon>Pseudomonadati</taxon>
        <taxon>Bacteroidota</taxon>
        <taxon>Flavobacteriia</taxon>
        <taxon>Flavobacteriales</taxon>
        <taxon>Flavobacteriaceae</taxon>
        <taxon>Salinimicrobium</taxon>
    </lineage>
</organism>
<protein>
    <submittedName>
        <fullName evidence="2">YceI family protein</fullName>
    </submittedName>
</protein>
<reference evidence="2" key="1">
    <citation type="journal article" date="2020" name="mSystems">
        <title>Genome- and Community-Level Interaction Insights into Carbon Utilization and Element Cycling Functions of Hydrothermarchaeota in Hydrothermal Sediment.</title>
        <authorList>
            <person name="Zhou Z."/>
            <person name="Liu Y."/>
            <person name="Xu W."/>
            <person name="Pan J."/>
            <person name="Luo Z.H."/>
            <person name="Li M."/>
        </authorList>
    </citation>
    <scope>NUCLEOTIDE SEQUENCE [LARGE SCALE GENOMIC DNA]</scope>
    <source>
        <strain evidence="2">SpSt-1235</strain>
    </source>
</reference>
<dbReference type="InterPro" id="IPR036761">
    <property type="entry name" value="TTHA0802/YceI-like_sf"/>
</dbReference>
<dbReference type="Proteomes" id="UP000885753">
    <property type="component" value="Unassembled WGS sequence"/>
</dbReference>